<dbReference type="Proteomes" id="UP001162030">
    <property type="component" value="Chromosome"/>
</dbReference>
<dbReference type="GO" id="GO:0051301">
    <property type="term" value="P:cell division"/>
    <property type="evidence" value="ECO:0007669"/>
    <property type="project" value="UniProtKB-KW"/>
</dbReference>
<dbReference type="RefSeq" id="WP_026611329.1">
    <property type="nucleotide sequence ID" value="NZ_OX458333.1"/>
</dbReference>
<accession>A0ABN8X4C6</accession>
<dbReference type="InterPro" id="IPR012662">
    <property type="entry name" value="CHP02449"/>
</dbReference>
<organism evidence="2 3">
    <name type="scientific">Methylocaldum szegediense</name>
    <dbReference type="NCBI Taxonomy" id="73780"/>
    <lineage>
        <taxon>Bacteria</taxon>
        <taxon>Pseudomonadati</taxon>
        <taxon>Pseudomonadota</taxon>
        <taxon>Gammaproteobacteria</taxon>
        <taxon>Methylococcales</taxon>
        <taxon>Methylococcaceae</taxon>
        <taxon>Methylocaldum</taxon>
    </lineage>
</organism>
<keyword evidence="2" id="KW-0132">Cell division</keyword>
<keyword evidence="3" id="KW-1185">Reference proteome</keyword>
<protein>
    <submittedName>
        <fullName evidence="2">Cell division protein ZapB</fullName>
    </submittedName>
</protein>
<name>A0ABN8X4C6_9GAMM</name>
<evidence type="ECO:0000313" key="2">
    <source>
        <dbReference type="EMBL" id="CAI8867984.1"/>
    </source>
</evidence>
<evidence type="ECO:0000313" key="3">
    <source>
        <dbReference type="Proteomes" id="UP001162030"/>
    </source>
</evidence>
<gene>
    <name evidence="2" type="ORF">MSZNOR_2825</name>
</gene>
<dbReference type="NCBIfam" id="TIGR02449">
    <property type="entry name" value="TIGR02449 family protein"/>
    <property type="match status" value="1"/>
</dbReference>
<dbReference type="EMBL" id="OX458333">
    <property type="protein sequence ID" value="CAI8867984.1"/>
    <property type="molecule type" value="Genomic_DNA"/>
</dbReference>
<sequence length="74" mass="8791">MIIDPFDLDAELMRLENRIESLVAAYEQLRDENQVLKSTLDEWMRERVQLSEKSEMAKRRVEAMISRLTSLGYE</sequence>
<proteinExistence type="predicted"/>
<keyword evidence="1" id="KW-0175">Coiled coil</keyword>
<feature type="coiled-coil region" evidence="1">
    <location>
        <begin position="12"/>
        <end position="60"/>
    </location>
</feature>
<evidence type="ECO:0000256" key="1">
    <source>
        <dbReference type="SAM" id="Coils"/>
    </source>
</evidence>
<reference evidence="2 3" key="1">
    <citation type="submission" date="2023-03" db="EMBL/GenBank/DDBJ databases">
        <authorList>
            <person name="Pearce D."/>
        </authorList>
    </citation>
    <scope>NUCLEOTIDE SEQUENCE [LARGE SCALE GENOMIC DNA]</scope>
    <source>
        <strain evidence="2">Msz</strain>
    </source>
</reference>
<keyword evidence="2" id="KW-0131">Cell cycle</keyword>